<organism evidence="4 5">
    <name type="scientific">Georgenia muralis</name>
    <dbReference type="NCBI Taxonomy" id="154117"/>
    <lineage>
        <taxon>Bacteria</taxon>
        <taxon>Bacillati</taxon>
        <taxon>Actinomycetota</taxon>
        <taxon>Actinomycetes</taxon>
        <taxon>Micrococcales</taxon>
        <taxon>Bogoriellaceae</taxon>
        <taxon>Georgenia</taxon>
    </lineage>
</organism>
<gene>
    <name evidence="4" type="ORF">EDD32_0360</name>
</gene>
<name>A0A3N4Z2T6_9MICO</name>
<keyword evidence="2" id="KW-0812">Transmembrane</keyword>
<proteinExistence type="inferred from homology"/>
<dbReference type="Proteomes" id="UP000280726">
    <property type="component" value="Unassembled WGS sequence"/>
</dbReference>
<evidence type="ECO:0000256" key="2">
    <source>
        <dbReference type="SAM" id="Phobius"/>
    </source>
</evidence>
<feature type="domain" description="Bacterial sugar transferase" evidence="3">
    <location>
        <begin position="50"/>
        <end position="237"/>
    </location>
</feature>
<evidence type="ECO:0000313" key="5">
    <source>
        <dbReference type="Proteomes" id="UP000280726"/>
    </source>
</evidence>
<comment type="caution">
    <text evidence="4">The sequence shown here is derived from an EMBL/GenBank/DDBJ whole genome shotgun (WGS) entry which is preliminary data.</text>
</comment>
<dbReference type="InterPro" id="IPR003362">
    <property type="entry name" value="Bact_transf"/>
</dbReference>
<reference evidence="4 5" key="1">
    <citation type="submission" date="2018-11" db="EMBL/GenBank/DDBJ databases">
        <title>Sequencing the genomes of 1000 actinobacteria strains.</title>
        <authorList>
            <person name="Klenk H.-P."/>
        </authorList>
    </citation>
    <scope>NUCLEOTIDE SEQUENCE [LARGE SCALE GENOMIC DNA]</scope>
    <source>
        <strain evidence="4 5">DSM 14418</strain>
    </source>
</reference>
<dbReference type="PANTHER" id="PTHR30576">
    <property type="entry name" value="COLANIC BIOSYNTHESIS UDP-GLUCOSE LIPID CARRIER TRANSFERASE"/>
    <property type="match status" value="1"/>
</dbReference>
<accession>A0A3N4Z2T6</accession>
<dbReference type="AlphaFoldDB" id="A0A3N4Z2T6"/>
<evidence type="ECO:0000259" key="3">
    <source>
        <dbReference type="Pfam" id="PF02397"/>
    </source>
</evidence>
<dbReference type="PANTHER" id="PTHR30576:SF10">
    <property type="entry name" value="SLL5057 PROTEIN"/>
    <property type="match status" value="1"/>
</dbReference>
<protein>
    <submittedName>
        <fullName evidence="4">Lipopolysaccharide/colanic/teichoic acid biosynthesis glycosyltransferase</fullName>
    </submittedName>
</protein>
<comment type="similarity">
    <text evidence="1">Belongs to the bacterial sugar transferase family.</text>
</comment>
<sequence>MAIVEHRPITAIGWPSPAPAARRSAAAPASTPARDRQVVAFAGRAEAAVKRATDVVVSAFALLLLTPVLLAVALAVAVGDGGPVLFRQVRVGRDGRTFTMHKFRSMTVDAESRRAALAAFSDGNGVLFKMHDDPRVTPVGRFLRRYCLDELPQLWDALRGDMSVVGPRPALPEEVARYDLTARRRLLVKPGITGPWQISGRSDLSWADSVRLDLDYVEHRSLRRDVAILLRTAGAVLRADGAY</sequence>
<keyword evidence="2" id="KW-1133">Transmembrane helix</keyword>
<dbReference type="GO" id="GO:0016780">
    <property type="term" value="F:phosphotransferase activity, for other substituted phosphate groups"/>
    <property type="evidence" value="ECO:0007669"/>
    <property type="project" value="TreeGrafter"/>
</dbReference>
<keyword evidence="4" id="KW-0808">Transferase</keyword>
<keyword evidence="5" id="KW-1185">Reference proteome</keyword>
<keyword evidence="2" id="KW-0472">Membrane</keyword>
<dbReference type="EMBL" id="RKRA01000001">
    <property type="protein sequence ID" value="RPF25946.1"/>
    <property type="molecule type" value="Genomic_DNA"/>
</dbReference>
<evidence type="ECO:0000313" key="4">
    <source>
        <dbReference type="EMBL" id="RPF25946.1"/>
    </source>
</evidence>
<feature type="transmembrane region" description="Helical" evidence="2">
    <location>
        <begin position="55"/>
        <end position="78"/>
    </location>
</feature>
<dbReference type="Pfam" id="PF02397">
    <property type="entry name" value="Bac_transf"/>
    <property type="match status" value="1"/>
</dbReference>
<evidence type="ECO:0000256" key="1">
    <source>
        <dbReference type="ARBA" id="ARBA00006464"/>
    </source>
</evidence>